<dbReference type="RefSeq" id="WP_109729162.1">
    <property type="nucleotide sequence ID" value="NZ_BAAACK010000007.1"/>
</dbReference>
<dbReference type="GO" id="GO:0008967">
    <property type="term" value="F:phosphoglycolate phosphatase activity"/>
    <property type="evidence" value="ECO:0007669"/>
    <property type="project" value="TreeGrafter"/>
</dbReference>
<comment type="caution">
    <text evidence="1">The sequence shown here is derived from an EMBL/GenBank/DDBJ whole genome shotgun (WGS) entry which is preliminary data.</text>
</comment>
<dbReference type="Gene3D" id="1.10.150.240">
    <property type="entry name" value="Putative phosphatase, domain 2"/>
    <property type="match status" value="1"/>
</dbReference>
<dbReference type="PANTHER" id="PTHR43434:SF1">
    <property type="entry name" value="PHOSPHOGLYCOLATE PHOSPHATASE"/>
    <property type="match status" value="1"/>
</dbReference>
<evidence type="ECO:0000313" key="1">
    <source>
        <dbReference type="EMBL" id="PWJ31763.1"/>
    </source>
</evidence>
<dbReference type="InterPro" id="IPR050155">
    <property type="entry name" value="HAD-like_hydrolase_sf"/>
</dbReference>
<sequence length="205" mass="22932">MDGIIFDVDGTLWNSTDTVAESWNQAIAAHSNLDVRIDGDMLKNLFGKPMDEIYDAVFPELSEEEQQKLGDLCFEYENKLLETKPGILYEGVAETLRALSEKTDLYIVSNCQCGYIEVFMKTSGLKDVIKDHLCFGDTLTSKGQTILTLMGRHGLKDVVYVGDTLGDYQACQEAGIPFIFTEYGFGEVPQADDRISRIAELLSRF</sequence>
<accession>A0A2Y9BBE6</accession>
<keyword evidence="2" id="KW-1185">Reference proteome</keyword>
<proteinExistence type="predicted"/>
<dbReference type="InterPro" id="IPR023214">
    <property type="entry name" value="HAD_sf"/>
</dbReference>
<protein>
    <submittedName>
        <fullName evidence="1">Phosphoglycolate phosphatase</fullName>
    </submittedName>
</protein>
<dbReference type="OrthoDB" id="9792518at2"/>
<dbReference type="Proteomes" id="UP000245845">
    <property type="component" value="Unassembled WGS sequence"/>
</dbReference>
<dbReference type="SFLD" id="SFLDG01129">
    <property type="entry name" value="C1.5:_HAD__Beta-PGM__Phosphata"/>
    <property type="match status" value="1"/>
</dbReference>
<evidence type="ECO:0000313" key="2">
    <source>
        <dbReference type="Proteomes" id="UP000245845"/>
    </source>
</evidence>
<dbReference type="SUPFAM" id="SSF56784">
    <property type="entry name" value="HAD-like"/>
    <property type="match status" value="1"/>
</dbReference>
<dbReference type="EMBL" id="QGDL01000001">
    <property type="protein sequence ID" value="PWJ31763.1"/>
    <property type="molecule type" value="Genomic_DNA"/>
</dbReference>
<dbReference type="PANTHER" id="PTHR43434">
    <property type="entry name" value="PHOSPHOGLYCOLATE PHOSPHATASE"/>
    <property type="match status" value="1"/>
</dbReference>
<dbReference type="InterPro" id="IPR036412">
    <property type="entry name" value="HAD-like_sf"/>
</dbReference>
<dbReference type="Pfam" id="PF13419">
    <property type="entry name" value="HAD_2"/>
    <property type="match status" value="1"/>
</dbReference>
<dbReference type="SFLD" id="SFLDS00003">
    <property type="entry name" value="Haloacid_Dehalogenase"/>
    <property type="match status" value="1"/>
</dbReference>
<dbReference type="GO" id="GO:0006281">
    <property type="term" value="P:DNA repair"/>
    <property type="evidence" value="ECO:0007669"/>
    <property type="project" value="TreeGrafter"/>
</dbReference>
<organism evidence="1 2">
    <name type="scientific">Faecalicatena orotica</name>
    <dbReference type="NCBI Taxonomy" id="1544"/>
    <lineage>
        <taxon>Bacteria</taxon>
        <taxon>Bacillati</taxon>
        <taxon>Bacillota</taxon>
        <taxon>Clostridia</taxon>
        <taxon>Lachnospirales</taxon>
        <taxon>Lachnospiraceae</taxon>
        <taxon>Faecalicatena</taxon>
    </lineage>
</organism>
<gene>
    <name evidence="1" type="ORF">A8806_10149</name>
</gene>
<reference evidence="1 2" key="1">
    <citation type="submission" date="2018-05" db="EMBL/GenBank/DDBJ databases">
        <title>The Hungate 1000. A catalogue of reference genomes from the rumen microbiome.</title>
        <authorList>
            <person name="Kelly W."/>
        </authorList>
    </citation>
    <scope>NUCLEOTIDE SEQUENCE [LARGE SCALE GENOMIC DNA]</scope>
    <source>
        <strain evidence="1 2">NLAE-zl-C242</strain>
    </source>
</reference>
<dbReference type="InterPro" id="IPR041492">
    <property type="entry name" value="HAD_2"/>
</dbReference>
<dbReference type="InterPro" id="IPR023198">
    <property type="entry name" value="PGP-like_dom2"/>
</dbReference>
<name>A0A2Y9BBE6_9FIRM</name>
<dbReference type="AlphaFoldDB" id="A0A2Y9BBE6"/>
<dbReference type="Gene3D" id="3.40.50.1000">
    <property type="entry name" value="HAD superfamily/HAD-like"/>
    <property type="match status" value="1"/>
</dbReference>